<keyword evidence="4" id="KW-1185">Reference proteome</keyword>
<dbReference type="EMBL" id="JALJOQ010000079">
    <property type="protein sequence ID" value="KAK9800826.1"/>
    <property type="molecule type" value="Genomic_DNA"/>
</dbReference>
<feature type="region of interest" description="Disordered" evidence="1">
    <location>
        <begin position="434"/>
        <end position="463"/>
    </location>
</feature>
<feature type="compositionally biased region" description="Basic residues" evidence="1">
    <location>
        <begin position="2127"/>
        <end position="2139"/>
    </location>
</feature>
<feature type="compositionally biased region" description="Low complexity" evidence="1">
    <location>
        <begin position="754"/>
        <end position="768"/>
    </location>
</feature>
<sequence>MAENQVTAAVPEFNSREFVLTDCNRDLSHDADLQLLQPGQKLWAVDAQTGLADAPAKERITFNPHPKTLTMAGDYEYFAAQGKSPFPFALAELIDNSLRAVQHAHSPQRSITVTLVLNTKRTSGLLSVWDNGVGMTKQQLNEWAVMNLSMEDRGLQPEEVSGRRADAGVGRFLAGNLSYFGVGSKNAAFYLGRCIKMSTKQAEGRYVHELSISASDLEQRYKQGQAVYEDDLVHRCAGDASTLLPMEAPFPIARSWVEHEAEQQDAEEAGPDSSSFTRVVIGQLKADILRQVAEDAQGQKLCRALAHLYHYYLHGEDGGKNGGEGGSQQAPSQGHKGAKDKAAQAKNQANSNQQHGQPRIVMECMVGTQLLWRTDLAEVTDDLKSRYQAAQQAQLTFNLNVPSKGMVAGVLYYFPYQGGQETLPMEDSPAFDPGDTTVDLTQQGTQATQRDPGLPGEGSGEEEGGRIALWQRSRAPLLECFWQGRLIPGSRVESLPFIEAVRLKRRSGVKDALPDEVFLRLRGALFFGPGFLVTRNKLNFRDNLLELLSSAVPEERNLEKKFRKWLGDCHAQLDKHVRFEGLQDAAMQAQAREWCGATCTAFRRVAEGAKVVNQGDVVRLSGKPPVVGAVLCFTVNKVVEGEGVYAGGSVTVQPYPLEVWGSSAHRTAPLRRLDAVVGDDEGQEFCSQTSVAVMNGLGNKVVQAFMAGSKQGLVVTQRLWWLTDVNGGKAEVEVVAESPPKPAKKNRRGKDKSAPAPAAAPQNEAPTPGKLVAEVENSTPEKDAFVFAALADMLTVAGQYRLEYTLTPALPEHSPLTTSVAITVTSGPAASMSIQGEGRIAAATGELLLGQHLPPLILTFQDMHGNTTAVDPDNLDELALEVMTQQPDGSMVIVPDLAVVADMESSDDAHGHSNIHLLGVHILGSPSHTHPTHCLPSLAGPANPQPSSTPQGQASEGSQAAPTAEVGLCVVMAPLPHQVLLVRVRPGAPHCLRLTGDTPWQSRGNADPAGSGQQALTAAQLACDSTLPPFSVQVHDMWNNPSGSCQALAATVVLECTALEPSHMEVAVPSSGIVCIEGCKAVAREGNNTEADNANITLTLKSEPADLLVEAAMEAASPVIPLQLPLAVLPSAAPCALVLMHNETRLPLQAASGAEEGPVALLPASAAGCAVEGLTFLCVDGSGRPAAEGVAGKVQVSWTRGSKKTKLKQAAMPLPALQVQDQVDSASPLQHWVRFTSSGFTLECGLSVPVVPGPPAVWSMTCMDGASQVADDSADITCDSFFNMEIEAMDQFCNSCGGALAERVPVPRIVPEAEQPLEWDEGEWEQGWTKRESGDEVWAARMKLRGLPGKIRIHVRDESGEEGASLLRPDFLDLNLAAGPPSKLSFEGPPAITCSTKAVLGQLRVRATDVFGNVATHGCGGIEVELGPGEPGHNGASCVVAAANNNIAKLRKGTATFREVSFAAEQAGAYTLQARSITPAKLDAQASLVVNAEVVNRVSAVSLHMPSRGDVAAAAAVTAGDAASICVSVATEDGQGINADLAAEGLSLTLNTPDKRRLTCSLTDATHSDRVAHSQGSSCTFTFKSEALALAGSYVATAEYVEHRQELAEATHTGRAGLSCDRPMEFEVQPGEPATLVPSSSARSLPNRCSATNGPSGRDRLLLPSGVSFQLKDAHGNDVHREGVPVAMELASAARVYEGELPSLKADEQLQQTTDSIGKEKEELLQQRRAADGAADKAAAELGGAETGVERLARQVRGPVPQTVQEAQQMVQQLRQELAEPVQQPEATALEAAYGLPNLPMTASIDWCLQQGDPEVLGVFAQLTSSTDEALARVLSAGFGGMMKVVVVSSNACRQRLTQRLEASQRPVPDIMCTSHTQPFRAHKGEVPGVRNASARAQQLMAEACSGSDACLPWALPHARALANRDPSGFALGPNDWPEGCLGYGVNLVRPVVRGHRALVLYPMMGPVLVFETLEHASNYREYITQELKSNTSDIVTLDMRKISSKGIVFGSSFHVAPLADMPAHFAFAPSGGGGDSAAAKDQQVAAVERLAEAMQKHDEAAAACDAARQEAEQVQAGSEEQLQRLQAEIAAVDGQLADNRTSTGAAGTKHALEHEEEERQEQRPGKQLKKSRKGKAKKRASEEGLQLTTTVLPDDEPADHPHKRSRRVMNDMDSE</sequence>
<dbReference type="InterPro" id="IPR055109">
    <property type="entry name" value="SMCHD1_S5"/>
</dbReference>
<feature type="compositionally biased region" description="Polar residues" evidence="1">
    <location>
        <begin position="438"/>
        <end position="449"/>
    </location>
</feature>
<feature type="region of interest" description="Disordered" evidence="1">
    <location>
        <begin position="731"/>
        <end position="768"/>
    </location>
</feature>
<name>A0AAW1P0C6_9CHLO</name>
<accession>A0AAW1P0C6</accession>
<feature type="compositionally biased region" description="Low complexity" evidence="1">
    <location>
        <begin position="344"/>
        <end position="354"/>
    </location>
</feature>
<feature type="compositionally biased region" description="Polar residues" evidence="1">
    <location>
        <begin position="945"/>
        <end position="960"/>
    </location>
</feature>
<dbReference type="SUPFAM" id="SSF55874">
    <property type="entry name" value="ATPase domain of HSP90 chaperone/DNA topoisomerase II/histidine kinase"/>
    <property type="match status" value="1"/>
</dbReference>
<dbReference type="InterPro" id="IPR038892">
    <property type="entry name" value="SMCHD1"/>
</dbReference>
<dbReference type="GO" id="GO:0006302">
    <property type="term" value="P:double-strand break repair"/>
    <property type="evidence" value="ECO:0007669"/>
    <property type="project" value="InterPro"/>
</dbReference>
<dbReference type="PANTHER" id="PTHR22640:SF2">
    <property type="entry name" value="STRUCTURAL MAINTENANCE OF CHROMOSOMES FLEXIBLE HINGE DOMAIN-CONTAINING PROTEIN 1"/>
    <property type="match status" value="1"/>
</dbReference>
<dbReference type="Pfam" id="PF22899">
    <property type="entry name" value="SMCHD1_S5"/>
    <property type="match status" value="1"/>
</dbReference>
<reference evidence="3 4" key="1">
    <citation type="journal article" date="2024" name="Nat. Commun.">
        <title>Phylogenomics reveals the evolutionary origins of lichenization in chlorophyte algae.</title>
        <authorList>
            <person name="Puginier C."/>
            <person name="Libourel C."/>
            <person name="Otte J."/>
            <person name="Skaloud P."/>
            <person name="Haon M."/>
            <person name="Grisel S."/>
            <person name="Petersen M."/>
            <person name="Berrin J.G."/>
            <person name="Delaux P.M."/>
            <person name="Dal Grande F."/>
            <person name="Keller J."/>
        </authorList>
    </citation>
    <scope>NUCLEOTIDE SEQUENCE [LARGE SCALE GENOMIC DNA]</scope>
    <source>
        <strain evidence="3 4">SAG 2036</strain>
    </source>
</reference>
<dbReference type="Pfam" id="PF13589">
    <property type="entry name" value="HATPase_c_3"/>
    <property type="match status" value="1"/>
</dbReference>
<feature type="region of interest" description="Disordered" evidence="1">
    <location>
        <begin position="2094"/>
        <end position="2176"/>
    </location>
</feature>
<feature type="region of interest" description="Disordered" evidence="1">
    <location>
        <begin position="929"/>
        <end position="960"/>
    </location>
</feature>
<dbReference type="Gene3D" id="3.30.565.10">
    <property type="entry name" value="Histidine kinase-like ATPase, C-terminal domain"/>
    <property type="match status" value="1"/>
</dbReference>
<gene>
    <name evidence="3" type="ORF">WJX73_002958</name>
</gene>
<proteinExistence type="predicted"/>
<comment type="caution">
    <text evidence="3">The sequence shown here is derived from an EMBL/GenBank/DDBJ whole genome shotgun (WGS) entry which is preliminary data.</text>
</comment>
<feature type="domain" description="SMCHD1 ribosomal S5" evidence="2">
    <location>
        <begin position="381"/>
        <end position="571"/>
    </location>
</feature>
<protein>
    <recommendedName>
        <fullName evidence="2">SMCHD1 ribosomal S5 domain-containing protein</fullName>
    </recommendedName>
</protein>
<dbReference type="Proteomes" id="UP001465755">
    <property type="component" value="Unassembled WGS sequence"/>
</dbReference>
<evidence type="ECO:0000313" key="3">
    <source>
        <dbReference type="EMBL" id="KAK9800826.1"/>
    </source>
</evidence>
<feature type="region of interest" description="Disordered" evidence="1">
    <location>
        <begin position="319"/>
        <end position="359"/>
    </location>
</feature>
<feature type="compositionally biased region" description="Polar residues" evidence="1">
    <location>
        <begin position="1637"/>
        <end position="1655"/>
    </location>
</feature>
<organism evidence="3 4">
    <name type="scientific">Symbiochloris irregularis</name>
    <dbReference type="NCBI Taxonomy" id="706552"/>
    <lineage>
        <taxon>Eukaryota</taxon>
        <taxon>Viridiplantae</taxon>
        <taxon>Chlorophyta</taxon>
        <taxon>core chlorophytes</taxon>
        <taxon>Trebouxiophyceae</taxon>
        <taxon>Trebouxiales</taxon>
        <taxon>Trebouxiaceae</taxon>
        <taxon>Symbiochloris</taxon>
    </lineage>
</organism>
<evidence type="ECO:0000313" key="4">
    <source>
        <dbReference type="Proteomes" id="UP001465755"/>
    </source>
</evidence>
<evidence type="ECO:0000259" key="2">
    <source>
        <dbReference type="Pfam" id="PF22899"/>
    </source>
</evidence>
<evidence type="ECO:0000256" key="1">
    <source>
        <dbReference type="SAM" id="MobiDB-lite"/>
    </source>
</evidence>
<dbReference type="PANTHER" id="PTHR22640">
    <property type="entry name" value="STRUCTURAL MAINTENANCE OF CHROMOSOMES FLEXIBLE HINGE DOMAIN-CONTAINING PROTEIN 1"/>
    <property type="match status" value="1"/>
</dbReference>
<feature type="region of interest" description="Disordered" evidence="1">
    <location>
        <begin position="1633"/>
        <end position="1660"/>
    </location>
</feature>
<dbReference type="InterPro" id="IPR036890">
    <property type="entry name" value="HATPase_C_sf"/>
</dbReference>